<dbReference type="SUPFAM" id="SSF47473">
    <property type="entry name" value="EF-hand"/>
    <property type="match status" value="1"/>
</dbReference>
<dbReference type="InterPro" id="IPR028146">
    <property type="entry name" value="PRKCSH_N"/>
</dbReference>
<dbReference type="InterPro" id="IPR036607">
    <property type="entry name" value="PRKCSH"/>
</dbReference>
<dbReference type="InterPro" id="IPR044865">
    <property type="entry name" value="MRH_dom"/>
</dbReference>
<evidence type="ECO:0000256" key="5">
    <source>
        <dbReference type="ARBA" id="ARBA00023157"/>
    </source>
</evidence>
<dbReference type="GO" id="GO:0005509">
    <property type="term" value="F:calcium ion binding"/>
    <property type="evidence" value="ECO:0007669"/>
    <property type="project" value="InterPro"/>
</dbReference>
<dbReference type="InterPro" id="IPR002048">
    <property type="entry name" value="EF_hand_dom"/>
</dbReference>
<dbReference type="Gene3D" id="1.10.238.10">
    <property type="entry name" value="EF-hand"/>
    <property type="match status" value="1"/>
</dbReference>
<dbReference type="Gene3D" id="2.70.130.10">
    <property type="entry name" value="Mannose-6-phosphate receptor binding domain"/>
    <property type="match status" value="1"/>
</dbReference>
<accession>A0AAV0W0I1</accession>
<evidence type="ECO:0000256" key="7">
    <source>
        <dbReference type="SAM" id="SignalP"/>
    </source>
</evidence>
<dbReference type="InterPro" id="IPR009011">
    <property type="entry name" value="Man6P_isomerase_rcpt-bd_dom_sf"/>
</dbReference>
<dbReference type="SUPFAM" id="SSF50911">
    <property type="entry name" value="Mannose 6-phosphate receptor domain"/>
    <property type="match status" value="1"/>
</dbReference>
<evidence type="ECO:0000313" key="10">
    <source>
        <dbReference type="EMBL" id="CAI6349147.1"/>
    </source>
</evidence>
<dbReference type="PANTHER" id="PTHR12630">
    <property type="entry name" value="N-LINKED OLIGOSACCHARIDE PROCESSING"/>
    <property type="match status" value="1"/>
</dbReference>
<dbReference type="GO" id="GO:0017177">
    <property type="term" value="C:glucosidase II complex"/>
    <property type="evidence" value="ECO:0007669"/>
    <property type="project" value="TreeGrafter"/>
</dbReference>
<evidence type="ECO:0000256" key="1">
    <source>
        <dbReference type="ARBA" id="ARBA00022387"/>
    </source>
</evidence>
<dbReference type="InterPro" id="IPR018247">
    <property type="entry name" value="EF_Hand_1_Ca_BS"/>
</dbReference>
<evidence type="ECO:0000313" key="11">
    <source>
        <dbReference type="Proteomes" id="UP001160148"/>
    </source>
</evidence>
<dbReference type="InterPro" id="IPR011992">
    <property type="entry name" value="EF-hand-dom_pair"/>
</dbReference>
<keyword evidence="5" id="KW-1015">Disulfide bond</keyword>
<dbReference type="EMBL" id="CARXXK010000001">
    <property type="protein sequence ID" value="CAI6349147.1"/>
    <property type="molecule type" value="Genomic_DNA"/>
</dbReference>
<organism evidence="10 11">
    <name type="scientific">Macrosiphum euphorbiae</name>
    <name type="common">potato aphid</name>
    <dbReference type="NCBI Taxonomy" id="13131"/>
    <lineage>
        <taxon>Eukaryota</taxon>
        <taxon>Metazoa</taxon>
        <taxon>Ecdysozoa</taxon>
        <taxon>Arthropoda</taxon>
        <taxon>Hexapoda</taxon>
        <taxon>Insecta</taxon>
        <taxon>Pterygota</taxon>
        <taxon>Neoptera</taxon>
        <taxon>Paraneoptera</taxon>
        <taxon>Hemiptera</taxon>
        <taxon>Sternorrhyncha</taxon>
        <taxon>Aphidomorpha</taxon>
        <taxon>Aphidoidea</taxon>
        <taxon>Aphididae</taxon>
        <taxon>Macrosiphini</taxon>
        <taxon>Macrosiphum</taxon>
    </lineage>
</organism>
<dbReference type="PROSITE" id="PS51914">
    <property type="entry name" value="MRH"/>
    <property type="match status" value="1"/>
</dbReference>
<name>A0AAV0W0I1_9HEMI</name>
<keyword evidence="11" id="KW-1185">Reference proteome</keyword>
<gene>
    <name evidence="10" type="ORF">MEUPH1_LOCUS5747</name>
</gene>
<dbReference type="CDD" id="cd00112">
    <property type="entry name" value="LDLa"/>
    <property type="match status" value="1"/>
</dbReference>
<keyword evidence="2 7" id="KW-0732">Signal</keyword>
<feature type="domain" description="MRH" evidence="9">
    <location>
        <begin position="385"/>
        <end position="488"/>
    </location>
</feature>
<feature type="signal peptide" evidence="7">
    <location>
        <begin position="1"/>
        <end position="24"/>
    </location>
</feature>
<evidence type="ECO:0000256" key="3">
    <source>
        <dbReference type="ARBA" id="ARBA00022824"/>
    </source>
</evidence>
<dbReference type="Gene3D" id="4.10.400.10">
    <property type="entry name" value="Low-density Lipoprotein Receptor"/>
    <property type="match status" value="1"/>
</dbReference>
<proteinExistence type="predicted"/>
<dbReference type="PROSITE" id="PS00018">
    <property type="entry name" value="EF_HAND_1"/>
    <property type="match status" value="1"/>
</dbReference>
<dbReference type="InterPro" id="IPR039794">
    <property type="entry name" value="Gtb1-like"/>
</dbReference>
<dbReference type="Pfam" id="PF13202">
    <property type="entry name" value="EF-hand_5"/>
    <property type="match status" value="1"/>
</dbReference>
<dbReference type="InterPro" id="IPR002172">
    <property type="entry name" value="LDrepeatLR_classA_rpt"/>
</dbReference>
<dbReference type="Pfam" id="PF12999">
    <property type="entry name" value="PRKCSH-like"/>
    <property type="match status" value="1"/>
</dbReference>
<comment type="caution">
    <text evidence="10">The sequence shown here is derived from an EMBL/GenBank/DDBJ whole genome shotgun (WGS) entry which is preliminary data.</text>
</comment>
<dbReference type="AlphaFoldDB" id="A0AAV0W0I1"/>
<protein>
    <recommendedName>
        <fullName evidence="1">Glucosidase 2 subunit beta</fullName>
    </recommendedName>
</protein>
<dbReference type="Pfam" id="PF13015">
    <property type="entry name" value="PRKCSH_1"/>
    <property type="match status" value="1"/>
</dbReference>
<evidence type="ECO:0000259" key="9">
    <source>
        <dbReference type="PROSITE" id="PS51914"/>
    </source>
</evidence>
<feature type="domain" description="EF-hand" evidence="8">
    <location>
        <begin position="212"/>
        <end position="247"/>
    </location>
</feature>
<dbReference type="PANTHER" id="PTHR12630:SF1">
    <property type="entry name" value="GLUCOSIDASE 2 SUBUNIT BETA"/>
    <property type="match status" value="1"/>
</dbReference>
<evidence type="ECO:0000256" key="6">
    <source>
        <dbReference type="SAM" id="Coils"/>
    </source>
</evidence>
<reference evidence="10 11" key="1">
    <citation type="submission" date="2023-01" db="EMBL/GenBank/DDBJ databases">
        <authorList>
            <person name="Whitehead M."/>
        </authorList>
    </citation>
    <scope>NUCLEOTIDE SEQUENCE [LARGE SCALE GENOMIC DNA]</scope>
</reference>
<sequence>MEIFYLDIVILINLLLHSIILTECSVGNFEIVKGIPIENAKLYAHGKDFSCFDGTLTIPYSYINDDYCDCIDASDEPGTSACPNGTFYCSNKGHFPSVVPSSRVNDGICDCCDGSDEWASNFQKDACQNTCENLSHEARGEANRVHDLYALGFKIREQLIAKGKYLLLQKQNKILHLLTKTKEAQFNRSSMFNDKEIAKEKEKKAIEEEKSNQQNKAIKIFNEIDTNKDNKIDVEEVIAYSTFDQNQDGLVSQDEINYFMENKKEFDLKDFMSNGWNRVNLLIFTKSFDKKQHLAKRNVKKEILNQDFNHNETEKYNIEDIEAVRINTLLYTEKTKIIINESKKARELFEEADRTVKDLQKQVYELKKSISKNFGPDDEFAALDGQCYELTNDEYVYKLCLFEKITQKPLKGGPEVHLGVWKDWANFMNDEPQYHTMLYDRGQQCLNHYQRFAYVHLSCGLKPKLISVSELNRCEYLMEFELPSVCVIEDNKYLRELEREEL</sequence>
<dbReference type="SUPFAM" id="SSF57424">
    <property type="entry name" value="LDL receptor-like module"/>
    <property type="match status" value="1"/>
</dbReference>
<evidence type="ECO:0000256" key="2">
    <source>
        <dbReference type="ARBA" id="ARBA00022729"/>
    </source>
</evidence>
<dbReference type="InterPro" id="IPR036055">
    <property type="entry name" value="LDL_receptor-like_sf"/>
</dbReference>
<keyword evidence="4" id="KW-0106">Calcium</keyword>
<dbReference type="PROSITE" id="PS50222">
    <property type="entry name" value="EF_HAND_2"/>
    <property type="match status" value="1"/>
</dbReference>
<feature type="chain" id="PRO_5043897613" description="Glucosidase 2 subunit beta" evidence="7">
    <location>
        <begin position="25"/>
        <end position="502"/>
    </location>
</feature>
<keyword evidence="6" id="KW-0175">Coiled coil</keyword>
<keyword evidence="3" id="KW-0256">Endoplasmic reticulum</keyword>
<dbReference type="GO" id="GO:0006491">
    <property type="term" value="P:N-glycan processing"/>
    <property type="evidence" value="ECO:0007669"/>
    <property type="project" value="TreeGrafter"/>
</dbReference>
<evidence type="ECO:0000259" key="8">
    <source>
        <dbReference type="PROSITE" id="PS50222"/>
    </source>
</evidence>
<evidence type="ECO:0000256" key="4">
    <source>
        <dbReference type="ARBA" id="ARBA00022837"/>
    </source>
</evidence>
<dbReference type="Proteomes" id="UP001160148">
    <property type="component" value="Unassembled WGS sequence"/>
</dbReference>
<feature type="coiled-coil region" evidence="6">
    <location>
        <begin position="342"/>
        <end position="369"/>
    </location>
</feature>